<proteinExistence type="predicted"/>
<feature type="region of interest" description="Disordered" evidence="1">
    <location>
        <begin position="42"/>
        <end position="67"/>
    </location>
</feature>
<feature type="compositionally biased region" description="Low complexity" evidence="1">
    <location>
        <begin position="49"/>
        <end position="62"/>
    </location>
</feature>
<evidence type="ECO:0000313" key="3">
    <source>
        <dbReference type="Proteomes" id="UP000320390"/>
    </source>
</evidence>
<reference evidence="2 3" key="1">
    <citation type="submission" date="2019-02" db="EMBL/GenBank/DDBJ databases">
        <title>Deep-cultivation of Planctomycetes and their phenomic and genomic characterization uncovers novel biology.</title>
        <authorList>
            <person name="Wiegand S."/>
            <person name="Jogler M."/>
            <person name="Boedeker C."/>
            <person name="Pinto D."/>
            <person name="Vollmers J."/>
            <person name="Rivas-Marin E."/>
            <person name="Kohn T."/>
            <person name="Peeters S.H."/>
            <person name="Heuer A."/>
            <person name="Rast P."/>
            <person name="Oberbeckmann S."/>
            <person name="Bunk B."/>
            <person name="Jeske O."/>
            <person name="Meyerdierks A."/>
            <person name="Storesund J.E."/>
            <person name="Kallscheuer N."/>
            <person name="Luecker S."/>
            <person name="Lage O.M."/>
            <person name="Pohl T."/>
            <person name="Merkel B.J."/>
            <person name="Hornburger P."/>
            <person name="Mueller R.-W."/>
            <person name="Bruemmer F."/>
            <person name="Labrenz M."/>
            <person name="Spormann A.M."/>
            <person name="Op den Camp H."/>
            <person name="Overmann J."/>
            <person name="Amann R."/>
            <person name="Jetten M.S.M."/>
            <person name="Mascher T."/>
            <person name="Medema M.H."/>
            <person name="Devos D.P."/>
            <person name="Kaster A.-K."/>
            <person name="Ovreas L."/>
            <person name="Rohde M."/>
            <person name="Galperin M.Y."/>
            <person name="Jogler C."/>
        </authorList>
    </citation>
    <scope>NUCLEOTIDE SEQUENCE [LARGE SCALE GENOMIC DNA]</scope>
    <source>
        <strain evidence="2 3">Poly30</strain>
    </source>
</reference>
<gene>
    <name evidence="2" type="ORF">Poly30_32660</name>
</gene>
<accession>A0A518EUF4</accession>
<dbReference type="AlphaFoldDB" id="A0A518EUF4"/>
<dbReference type="RefSeq" id="WP_145199148.1">
    <property type="nucleotide sequence ID" value="NZ_CP036434.1"/>
</dbReference>
<protein>
    <recommendedName>
        <fullName evidence="4">Nickel uptake substrate-specific transmembrane region</fullName>
    </recommendedName>
</protein>
<dbReference type="Proteomes" id="UP000320390">
    <property type="component" value="Chromosome"/>
</dbReference>
<organism evidence="2 3">
    <name type="scientific">Saltatorellus ferox</name>
    <dbReference type="NCBI Taxonomy" id="2528018"/>
    <lineage>
        <taxon>Bacteria</taxon>
        <taxon>Pseudomonadati</taxon>
        <taxon>Planctomycetota</taxon>
        <taxon>Planctomycetia</taxon>
        <taxon>Planctomycetia incertae sedis</taxon>
        <taxon>Saltatorellus</taxon>
    </lineage>
</organism>
<dbReference type="EMBL" id="CP036434">
    <property type="protein sequence ID" value="QDV07735.1"/>
    <property type="molecule type" value="Genomic_DNA"/>
</dbReference>
<evidence type="ECO:0000313" key="2">
    <source>
        <dbReference type="EMBL" id="QDV07735.1"/>
    </source>
</evidence>
<evidence type="ECO:0000256" key="1">
    <source>
        <dbReference type="SAM" id="MobiDB-lite"/>
    </source>
</evidence>
<keyword evidence="3" id="KW-1185">Reference proteome</keyword>
<sequence length="897" mass="95244">MKSSPRSPLLGLGAIAAVAFAGLLWLVFSQALNDDGEWGVRPAFPETIGPSEPEQGEPPAEGADLAIPASKEPGADEISAARSSLDPQRSSLGESAAIETEYRAVLLVQDLATGLPIEGAAVGEVFRGGEAVKARRGEDAAVSGEDGRLEVAAWIPSGPDVAPELRLDVRIVAAGYVEAIASSLSAVPSAGSGDAADSRAILPPRVVSLQRAGALVLDIIGAPAGSAGELAVWFDYSARGRRPDLSLEWPIQPKRGTGEPAVGVEAGAGGSIRVVLEDLTPGSFSVALAIRGRPVAFQQSLALLPGERLQVSLPVKQGEIASGVVLDLETRQPVPGVSLQMKPEIPGLPARIDELPYPAVLTDARGAFSIAGLPLGVIQAVLVTVDGATHPRDVTVVPGNQTRSHELRVRGSAALAGTVSVPEGMSASGVQVLVTTADAAPRVQDRDGRLQVEDGFGPGVFALVDLRTGEFSAEHVPSGRKLVVYAIAPGTSLGIATVSELKRGERRERVQVVLLPRADRLFRVTSTTGEIIGDVRASFLGAWTVGGDAESTASNRRAPARWTARDTIEARHDGLFVASPALGEIERVRIWWGDRARGAFEWPAANVEEVPHFELTPEPRVAFEVTGSDGLAIRGARIVASLQNGGDGQRSRRGPTSTARTDEFGRAYLALPVPADAEGSTACSLRVIADGFVTRSDLEVDLGDALPAEARRVVMERPPRIEWARITGRLAQPNGDLVPGPRFDGLRGGTVRIDEHDFEIRGLRPGRHEIVVHCDRFESLRLPAIRLEPGEHLDMGELTMRFGTRVDVLVKDAKGRPVREAQVQLVRLPDRQSGRTGLPRSVDFPRSSQPVGLFRRANVPRARWRLVVSHPGHEVYREVVSVTGSVKRLSVALKAKS</sequence>
<name>A0A518EUF4_9BACT</name>
<evidence type="ECO:0008006" key="4">
    <source>
        <dbReference type="Google" id="ProtNLM"/>
    </source>
</evidence>